<organism evidence="1 2">
    <name type="scientific">Sphingobacterium multivorum</name>
    <dbReference type="NCBI Taxonomy" id="28454"/>
    <lineage>
        <taxon>Bacteria</taxon>
        <taxon>Pseudomonadati</taxon>
        <taxon>Bacteroidota</taxon>
        <taxon>Sphingobacteriia</taxon>
        <taxon>Sphingobacteriales</taxon>
        <taxon>Sphingobacteriaceae</taxon>
        <taxon>Sphingobacterium</taxon>
    </lineage>
</organism>
<evidence type="ECO:0000313" key="1">
    <source>
        <dbReference type="EMBL" id="SPZ92265.1"/>
    </source>
</evidence>
<dbReference type="AlphaFoldDB" id="A0A2X2JWZ0"/>
<accession>A0A2X2JWZ0</accession>
<dbReference type="Proteomes" id="UP000251241">
    <property type="component" value="Unassembled WGS sequence"/>
</dbReference>
<dbReference type="InterPro" id="IPR011990">
    <property type="entry name" value="TPR-like_helical_dom_sf"/>
</dbReference>
<sequence>MQCENGDVETGMADLNHLLGYRYKAGTFIPYVIKNKTEALALILKERRKELLYRGLRWMDLKRLNAEGREILITRKLIGQLITLQPNSNAYALPLPEDIIRLTGMQQNPK</sequence>
<protein>
    <submittedName>
        <fullName evidence="1">SusD family</fullName>
    </submittedName>
</protein>
<name>A0A2X2JWZ0_SPHMU</name>
<evidence type="ECO:0000313" key="2">
    <source>
        <dbReference type="Proteomes" id="UP000251241"/>
    </source>
</evidence>
<gene>
    <name evidence="1" type="ORF">NCTC11343_04317</name>
</gene>
<dbReference type="SUPFAM" id="SSF48452">
    <property type="entry name" value="TPR-like"/>
    <property type="match status" value="1"/>
</dbReference>
<proteinExistence type="predicted"/>
<reference evidence="1 2" key="1">
    <citation type="submission" date="2018-06" db="EMBL/GenBank/DDBJ databases">
        <authorList>
            <consortium name="Pathogen Informatics"/>
            <person name="Doyle S."/>
        </authorList>
    </citation>
    <scope>NUCLEOTIDE SEQUENCE [LARGE SCALE GENOMIC DNA]</scope>
    <source>
        <strain evidence="1 2">NCTC11343</strain>
    </source>
</reference>
<dbReference type="Gene3D" id="1.25.40.390">
    <property type="match status" value="1"/>
</dbReference>
<dbReference type="EMBL" id="UAUU01000011">
    <property type="protein sequence ID" value="SPZ92265.1"/>
    <property type="molecule type" value="Genomic_DNA"/>
</dbReference>